<dbReference type="GO" id="GO:0050163">
    <property type="term" value="F:oxaloacetate tautomerase activity"/>
    <property type="evidence" value="ECO:0007669"/>
    <property type="project" value="UniProtKB-ARBA"/>
</dbReference>
<dbReference type="GeneID" id="36576075"/>
<keyword evidence="2" id="KW-0479">Metal-binding</keyword>
<dbReference type="GO" id="GO:0006107">
    <property type="term" value="P:oxaloacetate metabolic process"/>
    <property type="evidence" value="ECO:0007669"/>
    <property type="project" value="UniProtKB-ARBA"/>
</dbReference>
<evidence type="ECO:0000313" key="5">
    <source>
        <dbReference type="Proteomes" id="UP000241818"/>
    </source>
</evidence>
<keyword evidence="5" id="KW-1185">Reference proteome</keyword>
<dbReference type="GO" id="GO:0046872">
    <property type="term" value="F:metal ion binding"/>
    <property type="evidence" value="ECO:0007669"/>
    <property type="project" value="UniProtKB-KW"/>
</dbReference>
<dbReference type="Pfam" id="PF01557">
    <property type="entry name" value="FAA_hydrolase"/>
    <property type="match status" value="1"/>
</dbReference>
<dbReference type="AlphaFoldDB" id="A0A2T3B767"/>
<dbReference type="OrthoDB" id="411064at2759"/>
<comment type="similarity">
    <text evidence="1">Belongs to the FAH family.</text>
</comment>
<dbReference type="Gene3D" id="3.90.850.10">
    <property type="entry name" value="Fumarylacetoacetase-like, C-terminal domain"/>
    <property type="match status" value="1"/>
</dbReference>
<dbReference type="InterPro" id="IPR036663">
    <property type="entry name" value="Fumarylacetoacetase_C_sf"/>
</dbReference>
<sequence>MSSFQRLVRFKASDGQVYFGEAPEGSSLLIGQKSKIYSSNPLEEGASLSGDEKEIAEVLSPLPTVPIFYGIGLNYRQHAAEGGQAIPKYPIVFTKPPDALAGPYEDIPVTKPLADMMDYEGELCVVIGKPVKDLPESANPLDYVLGYTVGNDVSSRWWQIPEQSAGQHGYAKSFDKFAPIGPILVSTKVIPDPSQLTLTTKVNGEQRQQTKTDDLIFDVPEIIRHLSRGTTLQPGTVIMTGTPSGVAFFLKPPRFLRHGDEVEVEIDRIGIIKNKMKFV</sequence>
<proteinExistence type="inferred from homology"/>
<dbReference type="FunFam" id="3.90.850.10:FF:000002">
    <property type="entry name" value="2-hydroxyhepta-2,4-diene-1,7-dioate isomerase"/>
    <property type="match status" value="1"/>
</dbReference>
<dbReference type="GO" id="GO:0018773">
    <property type="term" value="F:acetylpyruvate hydrolase activity"/>
    <property type="evidence" value="ECO:0007669"/>
    <property type="project" value="TreeGrafter"/>
</dbReference>
<dbReference type="InParanoid" id="A0A2T3B767"/>
<organism evidence="4 5">
    <name type="scientific">Amorphotheca resinae ATCC 22711</name>
    <dbReference type="NCBI Taxonomy" id="857342"/>
    <lineage>
        <taxon>Eukaryota</taxon>
        <taxon>Fungi</taxon>
        <taxon>Dikarya</taxon>
        <taxon>Ascomycota</taxon>
        <taxon>Pezizomycotina</taxon>
        <taxon>Leotiomycetes</taxon>
        <taxon>Helotiales</taxon>
        <taxon>Amorphothecaceae</taxon>
        <taxon>Amorphotheca</taxon>
    </lineage>
</organism>
<dbReference type="EMBL" id="KZ679008">
    <property type="protein sequence ID" value="PSS22724.1"/>
    <property type="molecule type" value="Genomic_DNA"/>
</dbReference>
<dbReference type="PANTHER" id="PTHR11820:SF7">
    <property type="entry name" value="ACYLPYRUVASE FAHD1, MITOCHONDRIAL"/>
    <property type="match status" value="1"/>
</dbReference>
<evidence type="ECO:0000313" key="4">
    <source>
        <dbReference type="EMBL" id="PSS22724.1"/>
    </source>
</evidence>
<dbReference type="PANTHER" id="PTHR11820">
    <property type="entry name" value="ACYLPYRUVASE"/>
    <property type="match status" value="1"/>
</dbReference>
<dbReference type="Proteomes" id="UP000241818">
    <property type="component" value="Unassembled WGS sequence"/>
</dbReference>
<evidence type="ECO:0000259" key="3">
    <source>
        <dbReference type="Pfam" id="PF01557"/>
    </source>
</evidence>
<dbReference type="InterPro" id="IPR011234">
    <property type="entry name" value="Fumarylacetoacetase-like_C"/>
</dbReference>
<dbReference type="SUPFAM" id="SSF56529">
    <property type="entry name" value="FAH"/>
    <property type="match status" value="1"/>
</dbReference>
<dbReference type="RefSeq" id="XP_024722770.1">
    <property type="nucleotide sequence ID" value="XM_024867994.1"/>
</dbReference>
<protein>
    <recommendedName>
        <fullName evidence="3">Fumarylacetoacetase-like C-terminal domain-containing protein</fullName>
    </recommendedName>
</protein>
<evidence type="ECO:0000256" key="1">
    <source>
        <dbReference type="ARBA" id="ARBA00010211"/>
    </source>
</evidence>
<name>A0A2T3B767_AMORE</name>
<evidence type="ECO:0000256" key="2">
    <source>
        <dbReference type="ARBA" id="ARBA00022723"/>
    </source>
</evidence>
<accession>A0A2T3B767</accession>
<dbReference type="STRING" id="857342.A0A2T3B767"/>
<feature type="domain" description="Fumarylacetoacetase-like C-terminal" evidence="3">
    <location>
        <begin position="69"/>
        <end position="275"/>
    </location>
</feature>
<gene>
    <name evidence="4" type="ORF">M430DRAFT_48363</name>
</gene>
<reference evidence="4 5" key="1">
    <citation type="journal article" date="2018" name="New Phytol.">
        <title>Comparative genomics and transcriptomics depict ericoid mycorrhizal fungi as versatile saprotrophs and plant mutualists.</title>
        <authorList>
            <person name="Martino E."/>
            <person name="Morin E."/>
            <person name="Grelet G.A."/>
            <person name="Kuo A."/>
            <person name="Kohler A."/>
            <person name="Daghino S."/>
            <person name="Barry K.W."/>
            <person name="Cichocki N."/>
            <person name="Clum A."/>
            <person name="Dockter R.B."/>
            <person name="Hainaut M."/>
            <person name="Kuo R.C."/>
            <person name="LaButti K."/>
            <person name="Lindahl B.D."/>
            <person name="Lindquist E.A."/>
            <person name="Lipzen A."/>
            <person name="Khouja H.R."/>
            <person name="Magnuson J."/>
            <person name="Murat C."/>
            <person name="Ohm R.A."/>
            <person name="Singer S.W."/>
            <person name="Spatafora J.W."/>
            <person name="Wang M."/>
            <person name="Veneault-Fourrey C."/>
            <person name="Henrissat B."/>
            <person name="Grigoriev I.V."/>
            <person name="Martin F.M."/>
            <person name="Perotto S."/>
        </authorList>
    </citation>
    <scope>NUCLEOTIDE SEQUENCE [LARGE SCALE GENOMIC DNA]</scope>
    <source>
        <strain evidence="4 5">ATCC 22711</strain>
    </source>
</reference>